<dbReference type="PROSITE" id="PS00138">
    <property type="entry name" value="SUBTILASE_SER"/>
    <property type="match status" value="1"/>
</dbReference>
<evidence type="ECO:0000256" key="4">
    <source>
        <dbReference type="ARBA" id="ARBA00022825"/>
    </source>
</evidence>
<dbReference type="CDD" id="cd07483">
    <property type="entry name" value="Peptidases_S8_Subtilisin_Novo-like"/>
    <property type="match status" value="1"/>
</dbReference>
<dbReference type="PROSITE" id="PS00136">
    <property type="entry name" value="SUBTILASE_ASP"/>
    <property type="match status" value="1"/>
</dbReference>
<dbReference type="SUPFAM" id="SSF52743">
    <property type="entry name" value="Subtilisin-like"/>
    <property type="match status" value="1"/>
</dbReference>
<organism evidence="9 10">
    <name type="scientific">Thermoflexibacter ruber</name>
    <dbReference type="NCBI Taxonomy" id="1003"/>
    <lineage>
        <taxon>Bacteria</taxon>
        <taxon>Pseudomonadati</taxon>
        <taxon>Bacteroidota</taxon>
        <taxon>Cytophagia</taxon>
        <taxon>Cytophagales</taxon>
        <taxon>Thermoflexibacteraceae</taxon>
        <taxon>Thermoflexibacter</taxon>
    </lineage>
</organism>
<keyword evidence="10" id="KW-1185">Reference proteome</keyword>
<dbReference type="PROSITE" id="PS51892">
    <property type="entry name" value="SUBTILASE"/>
    <property type="match status" value="1"/>
</dbReference>
<dbReference type="InterPro" id="IPR036852">
    <property type="entry name" value="Peptidase_S8/S53_dom_sf"/>
</dbReference>
<evidence type="ECO:0000256" key="2">
    <source>
        <dbReference type="ARBA" id="ARBA00022670"/>
    </source>
</evidence>
<evidence type="ECO:0000313" key="9">
    <source>
        <dbReference type="EMBL" id="SFF12100.1"/>
    </source>
</evidence>
<dbReference type="GO" id="GO:0004252">
    <property type="term" value="F:serine-type endopeptidase activity"/>
    <property type="evidence" value="ECO:0007669"/>
    <property type="project" value="UniProtKB-UniRule"/>
</dbReference>
<gene>
    <name evidence="9" type="ORF">SAMN04488541_101681</name>
</gene>
<evidence type="ECO:0000256" key="5">
    <source>
        <dbReference type="PROSITE-ProRule" id="PRU01240"/>
    </source>
</evidence>
<dbReference type="Proteomes" id="UP000199513">
    <property type="component" value="Unassembled WGS sequence"/>
</dbReference>
<dbReference type="PIRSF" id="PIRSF037892">
    <property type="entry name" value="Subtilisin_rel_SRU_0565"/>
    <property type="match status" value="1"/>
</dbReference>
<dbReference type="OrthoDB" id="9798386at2"/>
<dbReference type="InterPro" id="IPR000209">
    <property type="entry name" value="Peptidase_S8/S53_dom"/>
</dbReference>
<dbReference type="PROSITE" id="PS00137">
    <property type="entry name" value="SUBTILASE_HIS"/>
    <property type="match status" value="1"/>
</dbReference>
<comment type="similarity">
    <text evidence="1 5 6">Belongs to the peptidase S8 family.</text>
</comment>
<sequence length="542" mass="60889">MSKHFKRLIFSGIFACATTWVAAQSAEEPPKNWFNLDPKTDKVNGVSTEKSYQELLKGKPSQTVIVAIIDSGVDIEHEDLKDKIWKNPREIPNNGIDDDGNGYIDDVHGWNFIGGKDGKHVNQDTYEFTRIYVKFKNKFEGKKEADISPADKKDYEIFLKAKKIYEKKWEEYKPQQEPVNTFYVNFQYAKKLLEAYWNTEELTMEMLEETPTKDAQIERAKNILMQSYSIFGSLDESKLKEYKDYIDEQVNYNLNIDFDPRSIVGDNYEDKKERFYGNNDVKGPDAKHGTHVAGIVAAKRGNGIGMEGVAENVRIMPIRAIPNGDERDKDVANAIRYAVDNGAKVINMSFGKSFSPEKEIVDEAIRYAEQKGVLLIHAAGNDSENIDEGEHYPRKESLNERKNATHWIEVGALSWKGGEDAVGNFSNFGKKSVDVFSPGVDIYSTTPENTYQSLNGTSMAAPVTAGIAAVLFSYYPHLTAVQVRDIILKSTIKMPNLKVKKPGAEEGDALVNFGDLSVTGGVVNLYEAIKLAESIKPTIPKR</sequence>
<reference evidence="10" key="1">
    <citation type="submission" date="2016-10" db="EMBL/GenBank/DDBJ databases">
        <authorList>
            <person name="Varghese N."/>
            <person name="Submissions S."/>
        </authorList>
    </citation>
    <scope>NUCLEOTIDE SEQUENCE [LARGE SCALE GENOMIC DNA]</scope>
    <source>
        <strain>GEY</strain>
        <strain evidence="10">DSM 9560</strain>
    </source>
</reference>
<feature type="domain" description="Peptidase S8/S53" evidence="8">
    <location>
        <begin position="62"/>
        <end position="495"/>
    </location>
</feature>
<dbReference type="InterPro" id="IPR023827">
    <property type="entry name" value="Peptidase_S8_Asp-AS"/>
</dbReference>
<dbReference type="AlphaFoldDB" id="A0A1I2G543"/>
<dbReference type="InterPro" id="IPR022398">
    <property type="entry name" value="Peptidase_S8_His-AS"/>
</dbReference>
<keyword evidence="7" id="KW-0732">Signal</keyword>
<feature type="active site" description="Charge relay system" evidence="5">
    <location>
        <position position="288"/>
    </location>
</feature>
<proteinExistence type="inferred from homology"/>
<evidence type="ECO:0000256" key="7">
    <source>
        <dbReference type="SAM" id="SignalP"/>
    </source>
</evidence>
<dbReference type="PRINTS" id="PR00723">
    <property type="entry name" value="SUBTILISIN"/>
</dbReference>
<feature type="active site" description="Charge relay system" evidence="5">
    <location>
        <position position="458"/>
    </location>
</feature>
<evidence type="ECO:0000256" key="1">
    <source>
        <dbReference type="ARBA" id="ARBA00011073"/>
    </source>
</evidence>
<name>A0A1I2G543_9BACT</name>
<dbReference type="InterPro" id="IPR015500">
    <property type="entry name" value="Peptidase_S8_subtilisin-rel"/>
</dbReference>
<protein>
    <submittedName>
        <fullName evidence="9">Subtilase family protein</fullName>
    </submittedName>
</protein>
<dbReference type="InterPro" id="IPR017308">
    <property type="entry name" value="Pept_S8_subtilisin_bacteroid"/>
</dbReference>
<feature type="chain" id="PRO_5011538026" evidence="7">
    <location>
        <begin position="23"/>
        <end position="542"/>
    </location>
</feature>
<evidence type="ECO:0000256" key="6">
    <source>
        <dbReference type="RuleBase" id="RU003355"/>
    </source>
</evidence>
<evidence type="ECO:0000259" key="8">
    <source>
        <dbReference type="Pfam" id="PF00082"/>
    </source>
</evidence>
<dbReference type="PANTHER" id="PTHR43399">
    <property type="entry name" value="SUBTILISIN-RELATED"/>
    <property type="match status" value="1"/>
</dbReference>
<dbReference type="PANTHER" id="PTHR43399:SF4">
    <property type="entry name" value="CELL WALL-ASSOCIATED PROTEASE"/>
    <property type="match status" value="1"/>
</dbReference>
<accession>A0A1I2G543</accession>
<keyword evidence="3 5" id="KW-0378">Hydrolase</keyword>
<dbReference type="STRING" id="1003.SAMN04488541_101681"/>
<dbReference type="Pfam" id="PF00082">
    <property type="entry name" value="Peptidase_S8"/>
    <property type="match status" value="1"/>
</dbReference>
<feature type="active site" description="Charge relay system" evidence="5">
    <location>
        <position position="70"/>
    </location>
</feature>
<dbReference type="InterPro" id="IPR023828">
    <property type="entry name" value="Peptidase_S8_Ser-AS"/>
</dbReference>
<dbReference type="EMBL" id="FONY01000016">
    <property type="protein sequence ID" value="SFF12100.1"/>
    <property type="molecule type" value="Genomic_DNA"/>
</dbReference>
<evidence type="ECO:0000256" key="3">
    <source>
        <dbReference type="ARBA" id="ARBA00022801"/>
    </source>
</evidence>
<dbReference type="GO" id="GO:0006508">
    <property type="term" value="P:proteolysis"/>
    <property type="evidence" value="ECO:0007669"/>
    <property type="project" value="UniProtKB-KW"/>
</dbReference>
<dbReference type="Gene3D" id="3.40.50.200">
    <property type="entry name" value="Peptidase S8/S53 domain"/>
    <property type="match status" value="2"/>
</dbReference>
<dbReference type="InterPro" id="IPR034080">
    <property type="entry name" value="Protease_P7-like_dom"/>
</dbReference>
<evidence type="ECO:0000313" key="10">
    <source>
        <dbReference type="Proteomes" id="UP000199513"/>
    </source>
</evidence>
<keyword evidence="2 5" id="KW-0645">Protease</keyword>
<dbReference type="InterPro" id="IPR051048">
    <property type="entry name" value="Peptidase_S8/S53_subtilisin"/>
</dbReference>
<feature type="signal peptide" evidence="7">
    <location>
        <begin position="1"/>
        <end position="22"/>
    </location>
</feature>
<keyword evidence="4 5" id="KW-0720">Serine protease</keyword>